<evidence type="ECO:0000313" key="2">
    <source>
        <dbReference type="Proteomes" id="UP000595814"/>
    </source>
</evidence>
<evidence type="ECO:0000313" key="1">
    <source>
        <dbReference type="EMBL" id="QQK07208.1"/>
    </source>
</evidence>
<name>A0AC61MW67_9FIRM</name>
<organism evidence="1 2">
    <name type="scientific">Miniphocaeibacter halophilus</name>
    <dbReference type="NCBI Taxonomy" id="2931922"/>
    <lineage>
        <taxon>Bacteria</taxon>
        <taxon>Bacillati</taxon>
        <taxon>Bacillota</taxon>
        <taxon>Tissierellia</taxon>
        <taxon>Tissierellales</taxon>
        <taxon>Peptoniphilaceae</taxon>
        <taxon>Miniphocaeibacter</taxon>
    </lineage>
</organism>
<protein>
    <submittedName>
        <fullName evidence="1">ABC transporter substrate-binding protein</fullName>
    </submittedName>
</protein>
<dbReference type="EMBL" id="CP066744">
    <property type="protein sequence ID" value="QQK07208.1"/>
    <property type="molecule type" value="Genomic_DNA"/>
</dbReference>
<dbReference type="Proteomes" id="UP000595814">
    <property type="component" value="Chromosome"/>
</dbReference>
<accession>A0AC61MW67</accession>
<gene>
    <name evidence="1" type="ORF">JFY71_07720</name>
</gene>
<keyword evidence="2" id="KW-1185">Reference proteome</keyword>
<reference evidence="1 2" key="1">
    <citation type="journal article" date="2022" name="Int. J. Syst. Evol. Microbiol.">
        <title>Miniphocaeibacter halophilus sp. nov., an ammonium-tolerant acetate-producing bacterium isolated from a biogas system.</title>
        <authorList>
            <person name="Schnurer A."/>
            <person name="Singh A."/>
            <person name="Bi S."/>
            <person name="Qiao W."/>
            <person name="Westerholm M."/>
        </authorList>
    </citation>
    <scope>NUCLEOTIDE SEQUENCE [LARGE SCALE GENOMIC DNA]</scope>
    <source>
        <strain evidence="1 2">AMB_01</strain>
    </source>
</reference>
<proteinExistence type="predicted"/>
<sequence>MKILKKILAIGVVTSLLLTGCSNDNGKETDKAATDKTSDTKAEFTIGINQLLDHQALDSAREGFKDGLEELGVDVKFEEKNAQGDMGVASQIAEKFISDKVDMIFSIGTQATQSSAQAVTKASADIPIVFSAVTDAVDAGLMDNHEKPGVNVTGVLDAADVKSQLEIFKELDPEIKTIGIIYNTSEQNSTTQVEQVEKIAPEVGLEVKTTGINSINDMAQSLQTLLSDIDALYVVSDNMVANSVDLVSEALNEKKMISICAEESQVDGGILLSNGSKFYDMGKQAAEKAKAILVDGTDPGTIPVELGKTKTMKVNETTLEKLGLDKNLPIFENAEFVK</sequence>